<dbReference type="AlphaFoldDB" id="A0A1G9K565"/>
<protein>
    <submittedName>
        <fullName evidence="8">Predicted arabinose efflux permease, MFS family</fullName>
    </submittedName>
</protein>
<feature type="transmembrane region" description="Helical" evidence="6">
    <location>
        <begin position="62"/>
        <end position="80"/>
    </location>
</feature>
<evidence type="ECO:0000256" key="4">
    <source>
        <dbReference type="ARBA" id="ARBA00022989"/>
    </source>
</evidence>
<feature type="transmembrane region" description="Helical" evidence="6">
    <location>
        <begin position="323"/>
        <end position="347"/>
    </location>
</feature>
<keyword evidence="3 6" id="KW-0812">Transmembrane</keyword>
<dbReference type="RefSeq" id="WP_176929764.1">
    <property type="nucleotide sequence ID" value="NZ_FNET01000011.1"/>
</dbReference>
<evidence type="ECO:0000256" key="5">
    <source>
        <dbReference type="ARBA" id="ARBA00023136"/>
    </source>
</evidence>
<gene>
    <name evidence="8" type="ORF">SAMN04488074_11137</name>
</gene>
<evidence type="ECO:0000256" key="3">
    <source>
        <dbReference type="ARBA" id="ARBA00022692"/>
    </source>
</evidence>
<dbReference type="GO" id="GO:0022857">
    <property type="term" value="F:transmembrane transporter activity"/>
    <property type="evidence" value="ECO:0007669"/>
    <property type="project" value="InterPro"/>
</dbReference>
<feature type="transmembrane region" description="Helical" evidence="6">
    <location>
        <begin position="20"/>
        <end position="50"/>
    </location>
</feature>
<evidence type="ECO:0000256" key="2">
    <source>
        <dbReference type="ARBA" id="ARBA00022475"/>
    </source>
</evidence>
<keyword evidence="4 6" id="KW-1133">Transmembrane helix</keyword>
<feature type="transmembrane region" description="Helical" evidence="6">
    <location>
        <begin position="293"/>
        <end position="311"/>
    </location>
</feature>
<sequence length="391" mass="39711">MTAAGAAVSEFGNSLSLLVLLFWATPISPLLVAAILVAELLPLVLGAPLAGALVDRLPNRRLLITALLCQGVAIAAIAPLMGQPAFVVALVFVSGCGRAVAVPATSALVPHIAGEEEATRGYAWLGTARSVGNIAGVTGGAVLAGIFGHPAALLIDGCTFIAYAALLVFVRSERRPSGEHAARPSALAGIRHVRLDPVLFAAIIGLALVVGAVVVINVADPAFVRYVLHGDEFVLGAMQACWMVGILLGNRLVARLKTVPEVAYWLAMSGVATGVAVLIPATFPFVVAAGTGWLIGGVSNGVGNVTMNAIVRLRTPEEMRGRAFAAVGSMVTGANLLGTAAAGGLLLVMGPRAVFALGGTGALLSGVACLVFVCRALKREKSPAVAELSSN</sequence>
<reference evidence="9" key="1">
    <citation type="submission" date="2016-10" db="EMBL/GenBank/DDBJ databases">
        <authorList>
            <person name="Varghese N."/>
            <person name="Submissions S."/>
        </authorList>
    </citation>
    <scope>NUCLEOTIDE SEQUENCE [LARGE SCALE GENOMIC DNA]</scope>
    <source>
        <strain evidence="9">DSM 44796</strain>
    </source>
</reference>
<dbReference type="InterPro" id="IPR020846">
    <property type="entry name" value="MFS_dom"/>
</dbReference>
<evidence type="ECO:0000313" key="9">
    <source>
        <dbReference type="Proteomes" id="UP000199682"/>
    </source>
</evidence>
<dbReference type="InterPro" id="IPR011701">
    <property type="entry name" value="MFS"/>
</dbReference>
<comment type="subcellular location">
    <subcellularLocation>
        <location evidence="1">Cell membrane</location>
        <topology evidence="1">Multi-pass membrane protein</topology>
    </subcellularLocation>
</comment>
<dbReference type="CDD" id="cd06173">
    <property type="entry name" value="MFS_MefA_like"/>
    <property type="match status" value="1"/>
</dbReference>
<feature type="transmembrane region" description="Helical" evidence="6">
    <location>
        <begin position="353"/>
        <end position="373"/>
    </location>
</feature>
<feature type="domain" description="Major facilitator superfamily (MFS) profile" evidence="7">
    <location>
        <begin position="198"/>
        <end position="391"/>
    </location>
</feature>
<dbReference type="EMBL" id="FNET01000011">
    <property type="protein sequence ID" value="SDL44911.1"/>
    <property type="molecule type" value="Genomic_DNA"/>
</dbReference>
<evidence type="ECO:0000313" key="8">
    <source>
        <dbReference type="EMBL" id="SDL44911.1"/>
    </source>
</evidence>
<evidence type="ECO:0000256" key="1">
    <source>
        <dbReference type="ARBA" id="ARBA00004651"/>
    </source>
</evidence>
<dbReference type="InterPro" id="IPR036259">
    <property type="entry name" value="MFS_trans_sf"/>
</dbReference>
<feature type="transmembrane region" description="Helical" evidence="6">
    <location>
        <begin position="233"/>
        <end position="250"/>
    </location>
</feature>
<feature type="transmembrane region" description="Helical" evidence="6">
    <location>
        <begin position="121"/>
        <end position="146"/>
    </location>
</feature>
<dbReference type="SUPFAM" id="SSF103473">
    <property type="entry name" value="MFS general substrate transporter"/>
    <property type="match status" value="1"/>
</dbReference>
<dbReference type="Gene3D" id="1.20.1250.20">
    <property type="entry name" value="MFS general substrate transporter like domains"/>
    <property type="match status" value="1"/>
</dbReference>
<dbReference type="PANTHER" id="PTHR23513">
    <property type="entry name" value="INTEGRAL MEMBRANE EFFLUX PROTEIN-RELATED"/>
    <property type="match status" value="1"/>
</dbReference>
<keyword evidence="5 6" id="KW-0472">Membrane</keyword>
<keyword evidence="2" id="KW-1003">Cell membrane</keyword>
<feature type="transmembrane region" description="Helical" evidence="6">
    <location>
        <begin position="198"/>
        <end position="218"/>
    </location>
</feature>
<feature type="transmembrane region" description="Helical" evidence="6">
    <location>
        <begin position="86"/>
        <end position="109"/>
    </location>
</feature>
<dbReference type="PROSITE" id="PS50850">
    <property type="entry name" value="MFS"/>
    <property type="match status" value="2"/>
</dbReference>
<name>A0A1G9K565_9PSEU</name>
<dbReference type="Proteomes" id="UP000199682">
    <property type="component" value="Unassembled WGS sequence"/>
</dbReference>
<dbReference type="Pfam" id="PF07690">
    <property type="entry name" value="MFS_1"/>
    <property type="match status" value="1"/>
</dbReference>
<evidence type="ECO:0000259" key="7">
    <source>
        <dbReference type="PROSITE" id="PS50850"/>
    </source>
</evidence>
<dbReference type="PANTHER" id="PTHR23513:SF6">
    <property type="entry name" value="MAJOR FACILITATOR SUPERFAMILY ASSOCIATED DOMAIN-CONTAINING PROTEIN"/>
    <property type="match status" value="1"/>
</dbReference>
<accession>A0A1G9K565</accession>
<feature type="transmembrane region" description="Helical" evidence="6">
    <location>
        <begin position="262"/>
        <end position="287"/>
    </location>
</feature>
<dbReference type="GO" id="GO:0005886">
    <property type="term" value="C:plasma membrane"/>
    <property type="evidence" value="ECO:0007669"/>
    <property type="project" value="UniProtKB-SubCell"/>
</dbReference>
<feature type="transmembrane region" description="Helical" evidence="6">
    <location>
        <begin position="152"/>
        <end position="170"/>
    </location>
</feature>
<feature type="domain" description="Major facilitator superfamily (MFS) profile" evidence="7">
    <location>
        <begin position="1"/>
        <end position="175"/>
    </location>
</feature>
<proteinExistence type="predicted"/>
<organism evidence="8 9">
    <name type="scientific">Lentzea albidocapillata subsp. violacea</name>
    <dbReference type="NCBI Taxonomy" id="128104"/>
    <lineage>
        <taxon>Bacteria</taxon>
        <taxon>Bacillati</taxon>
        <taxon>Actinomycetota</taxon>
        <taxon>Actinomycetes</taxon>
        <taxon>Pseudonocardiales</taxon>
        <taxon>Pseudonocardiaceae</taxon>
        <taxon>Lentzea</taxon>
    </lineage>
</organism>
<evidence type="ECO:0000256" key="6">
    <source>
        <dbReference type="SAM" id="Phobius"/>
    </source>
</evidence>